<sequence>MAGGKTPHFHNSEGHARIEVGVKEFMCIGALPPYDHPHVFLDMGGDSEKVCPYCSTLYVYNGALKADETTPQGCAFDTSKAA</sequence>
<dbReference type="Pfam" id="PF10276">
    <property type="entry name" value="zf-CHCC"/>
    <property type="match status" value="1"/>
</dbReference>
<evidence type="ECO:0000313" key="3">
    <source>
        <dbReference type="Proteomes" id="UP000038011"/>
    </source>
</evidence>
<dbReference type="InterPro" id="IPR019401">
    <property type="entry name" value="Znf_CHCC"/>
</dbReference>
<protein>
    <recommendedName>
        <fullName evidence="1">Zinc finger CHCC-type domain-containing protein</fullName>
    </recommendedName>
</protein>
<comment type="caution">
    <text evidence="2">The sequence shown here is derived from an EMBL/GenBank/DDBJ whole genome shotgun (WGS) entry which is preliminary data.</text>
</comment>
<organism evidence="2 3">
    <name type="scientific">Ahrensia marina</name>
    <dbReference type="NCBI Taxonomy" id="1514904"/>
    <lineage>
        <taxon>Bacteria</taxon>
        <taxon>Pseudomonadati</taxon>
        <taxon>Pseudomonadota</taxon>
        <taxon>Alphaproteobacteria</taxon>
        <taxon>Hyphomicrobiales</taxon>
        <taxon>Ahrensiaceae</taxon>
        <taxon>Ahrensia</taxon>
    </lineage>
</organism>
<reference evidence="2 3" key="1">
    <citation type="submission" date="2015-01" db="EMBL/GenBank/DDBJ databases">
        <title>Ahrensia donghaiensis sp. nov., a novel dimethylsulphoniopropionate-cleavage bacterium isolated from seawater and emended descriptions of the genus Ahrensia and Ahrensia kielensis.</title>
        <authorList>
            <person name="Liu J."/>
        </authorList>
    </citation>
    <scope>NUCLEOTIDE SEQUENCE [LARGE SCALE GENOMIC DNA]</scope>
    <source>
        <strain evidence="2 3">LZD062</strain>
    </source>
</reference>
<name>A0A0M9GKU6_9HYPH</name>
<dbReference type="EMBL" id="JXMU01000028">
    <property type="protein sequence ID" value="KPB00147.1"/>
    <property type="molecule type" value="Genomic_DNA"/>
</dbReference>
<feature type="domain" description="Zinc finger CHCC-type" evidence="1">
    <location>
        <begin position="23"/>
        <end position="58"/>
    </location>
</feature>
<dbReference type="PATRIC" id="fig|1514904.3.peg.2166"/>
<evidence type="ECO:0000313" key="2">
    <source>
        <dbReference type="EMBL" id="KPB00147.1"/>
    </source>
</evidence>
<dbReference type="STRING" id="1514904.SU32_15115"/>
<keyword evidence="3" id="KW-1185">Reference proteome</keyword>
<evidence type="ECO:0000259" key="1">
    <source>
        <dbReference type="Pfam" id="PF10276"/>
    </source>
</evidence>
<gene>
    <name evidence="2" type="ORF">SU32_15115</name>
</gene>
<dbReference type="Gene3D" id="2.60.260.40">
    <property type="entry name" value="q5lls5 like domains"/>
    <property type="match status" value="1"/>
</dbReference>
<proteinExistence type="predicted"/>
<dbReference type="Proteomes" id="UP000038011">
    <property type="component" value="Unassembled WGS sequence"/>
</dbReference>
<dbReference type="OrthoDB" id="7391570at2"/>
<dbReference type="AlphaFoldDB" id="A0A0M9GKU6"/>
<dbReference type="RefSeq" id="WP_054000217.1">
    <property type="nucleotide sequence ID" value="NZ_JXMU01000028.1"/>
</dbReference>
<accession>A0A0M9GKU6</accession>